<evidence type="ECO:0000313" key="3">
    <source>
        <dbReference type="Proteomes" id="UP000076959"/>
    </source>
</evidence>
<sequence length="69" mass="7484">MGLTSSVAAQSRALPKSMPPATAKAETLTGKERLGPKWTDEQRIDNCNVPPDKRGTKPRPILCSNHLTN</sequence>
<evidence type="ECO:0000313" key="2">
    <source>
        <dbReference type="EMBL" id="OAF13066.1"/>
    </source>
</evidence>
<keyword evidence="3" id="KW-1185">Reference proteome</keyword>
<feature type="compositionally biased region" description="Basic and acidic residues" evidence="1">
    <location>
        <begin position="29"/>
        <end position="44"/>
    </location>
</feature>
<accession>A0A176Z1Y3</accession>
<dbReference type="EMBL" id="LUUB01000038">
    <property type="protein sequence ID" value="OAF13066.1"/>
    <property type="molecule type" value="Genomic_DNA"/>
</dbReference>
<organism evidence="2 3">
    <name type="scientific">Bradyrhizobium centrolobii</name>
    <dbReference type="NCBI Taxonomy" id="1505087"/>
    <lineage>
        <taxon>Bacteria</taxon>
        <taxon>Pseudomonadati</taxon>
        <taxon>Pseudomonadota</taxon>
        <taxon>Alphaproteobacteria</taxon>
        <taxon>Hyphomicrobiales</taxon>
        <taxon>Nitrobacteraceae</taxon>
        <taxon>Bradyrhizobium</taxon>
    </lineage>
</organism>
<feature type="region of interest" description="Disordered" evidence="1">
    <location>
        <begin position="1"/>
        <end position="69"/>
    </location>
</feature>
<protein>
    <submittedName>
        <fullName evidence="2">Uncharacterized protein</fullName>
    </submittedName>
</protein>
<comment type="caution">
    <text evidence="2">The sequence shown here is derived from an EMBL/GenBank/DDBJ whole genome shotgun (WGS) entry which is preliminary data.</text>
</comment>
<evidence type="ECO:0000256" key="1">
    <source>
        <dbReference type="SAM" id="MobiDB-lite"/>
    </source>
</evidence>
<gene>
    <name evidence="2" type="ORF">AYJ54_45270</name>
</gene>
<reference evidence="2 3" key="1">
    <citation type="submission" date="2016-03" db="EMBL/GenBank/DDBJ databases">
        <title>Draft Genome Sequence of the Strain BR 10245 (Bradyrhizobium sp.) isolated from nodules of Centrolobium paraense.</title>
        <authorList>
            <person name="Simoes-Araujo J.L.Sr."/>
            <person name="Barauna A.C."/>
            <person name="Silva K."/>
            <person name="Zilli J.E."/>
        </authorList>
    </citation>
    <scope>NUCLEOTIDE SEQUENCE [LARGE SCALE GENOMIC DNA]</scope>
    <source>
        <strain evidence="2 3">BR 10245</strain>
    </source>
</reference>
<proteinExistence type="predicted"/>
<dbReference type="Proteomes" id="UP000076959">
    <property type="component" value="Unassembled WGS sequence"/>
</dbReference>
<name>A0A176Z1Y3_9BRAD</name>
<dbReference type="AlphaFoldDB" id="A0A176Z1Y3"/>
<dbReference type="STRING" id="1505087.AYJ54_45270"/>